<organism evidence="3 4">
    <name type="scientific">Kitasatospora aureofaciens</name>
    <name type="common">Streptomyces aureofaciens</name>
    <dbReference type="NCBI Taxonomy" id="1894"/>
    <lineage>
        <taxon>Bacteria</taxon>
        <taxon>Bacillati</taxon>
        <taxon>Actinomycetota</taxon>
        <taxon>Actinomycetes</taxon>
        <taxon>Kitasatosporales</taxon>
        <taxon>Streptomycetaceae</taxon>
        <taxon>Kitasatospora</taxon>
    </lineage>
</organism>
<reference evidence="2" key="1">
    <citation type="journal article" date="2014" name="Int. J. Syst. Evol. Microbiol.">
        <title>Complete genome sequence of Corynebacterium casei LMG S-19264T (=DSM 44701T), isolated from a smear-ripened cheese.</title>
        <authorList>
            <consortium name="US DOE Joint Genome Institute (JGI-PGF)"/>
            <person name="Walter F."/>
            <person name="Albersmeier A."/>
            <person name="Kalinowski J."/>
            <person name="Ruckert C."/>
        </authorList>
    </citation>
    <scope>NUCLEOTIDE SEQUENCE</scope>
    <source>
        <strain evidence="2">JCM 4434</strain>
    </source>
</reference>
<evidence type="ECO:0000256" key="1">
    <source>
        <dbReference type="SAM" id="MobiDB-lite"/>
    </source>
</evidence>
<feature type="compositionally biased region" description="Basic and acidic residues" evidence="1">
    <location>
        <begin position="83"/>
        <end position="92"/>
    </location>
</feature>
<reference evidence="4" key="3">
    <citation type="submission" date="2016-08" db="EMBL/GenBank/DDBJ databases">
        <title>Sequencing, assembly and comparative genomics of S. aureofaciens ATCC 10762.</title>
        <authorList>
            <person name="Gradnigo J.S."/>
            <person name="Johnson N."/>
            <person name="Somerville G.A."/>
        </authorList>
    </citation>
    <scope>NUCLEOTIDE SEQUENCE [LARGE SCALE GENOMIC DNA]</scope>
    <source>
        <strain evidence="4">ATCC 10762 / DSM 40127 / CCM 3239 / JCM 4008 / LMG 5968 / NBRC 12843 / NCIMB 8234 / A-377</strain>
    </source>
</reference>
<dbReference type="GeneID" id="97488500"/>
<gene>
    <name evidence="2" type="ORF">GCM10010502_55280</name>
    <name evidence="3" type="ORF">HS99_0036555</name>
</gene>
<evidence type="ECO:0000313" key="2">
    <source>
        <dbReference type="EMBL" id="GGU94475.1"/>
    </source>
</evidence>
<accession>A0A8H9HWM5</accession>
<reference evidence="3" key="4">
    <citation type="submission" date="2016-08" db="EMBL/GenBank/DDBJ databases">
        <title>Sequencing, Assembly and Comparative Genomics of S. aureofaciens ATCC 10762.</title>
        <authorList>
            <person name="Gradnigo J.S."/>
            <person name="Johnson N."/>
            <person name="Somerville G.A."/>
        </authorList>
    </citation>
    <scope>NUCLEOTIDE SEQUENCE [LARGE SCALE GENOMIC DNA]</scope>
    <source>
        <strain evidence="3">ATCC 10762</strain>
    </source>
</reference>
<dbReference type="EMBL" id="BMUB01000016">
    <property type="protein sequence ID" value="GGU94475.1"/>
    <property type="molecule type" value="Genomic_DNA"/>
</dbReference>
<dbReference type="Proteomes" id="UP000037395">
    <property type="component" value="Unassembled WGS sequence"/>
</dbReference>
<evidence type="ECO:0000313" key="4">
    <source>
        <dbReference type="Proteomes" id="UP000037395"/>
    </source>
</evidence>
<dbReference type="RefSeq" id="WP_030290910.1">
    <property type="nucleotide sequence ID" value="NZ_BMUB01000016.1"/>
</dbReference>
<protein>
    <submittedName>
        <fullName evidence="3">Uncharacterized protein</fullName>
    </submittedName>
</protein>
<dbReference type="KEGG" id="kau:B6264_05825"/>
<dbReference type="AlphaFoldDB" id="A0A1E7N0U2"/>
<comment type="caution">
    <text evidence="3">The sequence shown here is derived from an EMBL/GenBank/DDBJ whole genome shotgun (WGS) entry which is preliminary data.</text>
</comment>
<sequence>MRRIATVRTVARIRLRVRWAVTRPARRVLLVLTAGLTWWLVAVRGQLTDGAVLGLLAAGGWGLGLIPVHADRNATGPVRRRRGREEAVRRVEAPSPPIG</sequence>
<reference evidence="2" key="5">
    <citation type="submission" date="2020-09" db="EMBL/GenBank/DDBJ databases">
        <authorList>
            <person name="Sun Q."/>
            <person name="Ohkuma M."/>
        </authorList>
    </citation>
    <scope>NUCLEOTIDE SEQUENCE</scope>
    <source>
        <strain evidence="2">JCM 4434</strain>
    </source>
</reference>
<reference evidence="3 4" key="2">
    <citation type="submission" date="2014-07" db="EMBL/GenBank/DDBJ databases">
        <authorList>
            <person name="Zhang J.E."/>
            <person name="Yang H."/>
            <person name="Guo J."/>
            <person name="Deng Z."/>
            <person name="Luo H."/>
            <person name="Luo M."/>
            <person name="Zhao B."/>
        </authorList>
    </citation>
    <scope>NUCLEOTIDE SEQUENCE [LARGE SCALE GENOMIC DNA]</scope>
    <source>
        <strain evidence="3">ATCC 10762</strain>
        <strain evidence="4">ATCC 10762 / DSM 40127 / CCM 3239 / JCM 4008 / LMG 5968 / NBRC 12843 / NCIMB 8234 / A-377</strain>
    </source>
</reference>
<keyword evidence="4" id="KW-1185">Reference proteome</keyword>
<name>A0A1E7N0U2_KITAU</name>
<evidence type="ECO:0000313" key="3">
    <source>
        <dbReference type="EMBL" id="OEV34295.1"/>
    </source>
</evidence>
<dbReference type="Proteomes" id="UP000610124">
    <property type="component" value="Unassembled WGS sequence"/>
</dbReference>
<dbReference type="EMBL" id="JPRF03000050">
    <property type="protein sequence ID" value="OEV34295.1"/>
    <property type="molecule type" value="Genomic_DNA"/>
</dbReference>
<proteinExistence type="predicted"/>
<feature type="region of interest" description="Disordered" evidence="1">
    <location>
        <begin position="75"/>
        <end position="99"/>
    </location>
</feature>
<accession>A0A1E7N0U2</accession>